<dbReference type="EMBL" id="BMAV01018320">
    <property type="protein sequence ID" value="GFY70536.1"/>
    <property type="molecule type" value="Genomic_DNA"/>
</dbReference>
<comment type="caution">
    <text evidence="1">The sequence shown here is derived from an EMBL/GenBank/DDBJ whole genome shotgun (WGS) entry which is preliminary data.</text>
</comment>
<keyword evidence="2" id="KW-1185">Reference proteome</keyword>
<dbReference type="AlphaFoldDB" id="A0A8X7CK95"/>
<evidence type="ECO:0000313" key="2">
    <source>
        <dbReference type="Proteomes" id="UP000886998"/>
    </source>
</evidence>
<proteinExistence type="predicted"/>
<reference evidence="1" key="1">
    <citation type="submission" date="2020-08" db="EMBL/GenBank/DDBJ databases">
        <title>Multicomponent nature underlies the extraordinary mechanical properties of spider dragline silk.</title>
        <authorList>
            <person name="Kono N."/>
            <person name="Nakamura H."/>
            <person name="Mori M."/>
            <person name="Yoshida Y."/>
            <person name="Ohtoshi R."/>
            <person name="Malay A.D."/>
            <person name="Moran D.A.P."/>
            <person name="Tomita M."/>
            <person name="Numata K."/>
            <person name="Arakawa K."/>
        </authorList>
    </citation>
    <scope>NUCLEOTIDE SEQUENCE</scope>
</reference>
<gene>
    <name evidence="1" type="ORF">TNIN_303971</name>
</gene>
<evidence type="ECO:0000313" key="1">
    <source>
        <dbReference type="EMBL" id="GFY70536.1"/>
    </source>
</evidence>
<dbReference type="Proteomes" id="UP000886998">
    <property type="component" value="Unassembled WGS sequence"/>
</dbReference>
<sequence>MLPVLESVDLVRKVYITLSLTHAVAVYGWKKQTVKNLRFRKRIFSNDIERNKKLPSMKKKKEQIRKIPRFRKRMFGNGNERDKNLPFNSMGCLMKPYQKHLILYSPGCGTRWSK</sequence>
<accession>A0A8X7CK95</accession>
<name>A0A8X7CK95_9ARAC</name>
<protein>
    <submittedName>
        <fullName evidence="1">Uncharacterized protein</fullName>
    </submittedName>
</protein>
<organism evidence="1 2">
    <name type="scientific">Trichonephila inaurata madagascariensis</name>
    <dbReference type="NCBI Taxonomy" id="2747483"/>
    <lineage>
        <taxon>Eukaryota</taxon>
        <taxon>Metazoa</taxon>
        <taxon>Ecdysozoa</taxon>
        <taxon>Arthropoda</taxon>
        <taxon>Chelicerata</taxon>
        <taxon>Arachnida</taxon>
        <taxon>Araneae</taxon>
        <taxon>Araneomorphae</taxon>
        <taxon>Entelegynae</taxon>
        <taxon>Araneoidea</taxon>
        <taxon>Nephilidae</taxon>
        <taxon>Trichonephila</taxon>
        <taxon>Trichonephila inaurata</taxon>
    </lineage>
</organism>